<dbReference type="InterPro" id="IPR041100">
    <property type="entry name" value="TQ"/>
</dbReference>
<comment type="caution">
    <text evidence="2">The sequence shown here is derived from an EMBL/GenBank/DDBJ whole genome shotgun (WGS) entry which is preliminary data.</text>
</comment>
<dbReference type="Pfam" id="PF18202">
    <property type="entry name" value="TQ"/>
    <property type="match status" value="2"/>
</dbReference>
<dbReference type="EMBL" id="VUNA01000001">
    <property type="protein sequence ID" value="MST69963.1"/>
    <property type="molecule type" value="Genomic_DNA"/>
</dbReference>
<dbReference type="NCBIfam" id="NF033903">
    <property type="entry name" value="VaFE_rpt"/>
    <property type="match status" value="2"/>
</dbReference>
<gene>
    <name evidence="2" type="ORF">FYJ65_01175</name>
</gene>
<evidence type="ECO:0000313" key="3">
    <source>
        <dbReference type="Proteomes" id="UP000469424"/>
    </source>
</evidence>
<keyword evidence="3" id="KW-1185">Reference proteome</keyword>
<dbReference type="Gene3D" id="2.60.40.3930">
    <property type="match status" value="2"/>
</dbReference>
<feature type="domain" description="T-Q ester bond containing" evidence="1">
    <location>
        <begin position="251"/>
        <end position="342"/>
    </location>
</feature>
<evidence type="ECO:0000313" key="2">
    <source>
        <dbReference type="EMBL" id="MST69963.1"/>
    </source>
</evidence>
<sequence length="346" mass="37907">MWDILSVSHGHVRYGVMSRLPNVQFRITSKTTGESHVVCTDDNGMIDTSAGFNSHKNDTNGGTAESGIWFGEMDAIDDEKGALIYDFYYLNELRGESNEGLKLAKDIEFRVYRDKAVINLGTVTDDVVSIGTTAKDSDTENHISLADNKVTIIDTVKYKNFTPGKAYRLVGILMDKETGEPVMVGGKPVTSEKEFTVGDEDGTVDVTFTFDGSSLSGTDVVVFEKAYDIEADTQITSHEDINDEGQRVSIPKIGTKAAAADGKTNEIKPEKDQKIVDTVAYENLIAGEEYELTTWLTKDGKKIWGTEVTKKFTAKEAEGTVTAELTFDASMHGGEDITVFEEVSLL</sequence>
<accession>A0A6N7X5U9</accession>
<protein>
    <submittedName>
        <fullName evidence="2">VaFE repeat-containing surface-anchored protein</fullName>
    </submittedName>
</protein>
<evidence type="ECO:0000259" key="1">
    <source>
        <dbReference type="Pfam" id="PF18202"/>
    </source>
</evidence>
<organism evidence="2 3">
    <name type="scientific">Mogibacterium kristiansenii</name>
    <dbReference type="NCBI Taxonomy" id="2606708"/>
    <lineage>
        <taxon>Bacteria</taxon>
        <taxon>Bacillati</taxon>
        <taxon>Bacillota</taxon>
        <taxon>Clostridia</taxon>
        <taxon>Peptostreptococcales</taxon>
        <taxon>Anaerovoracaceae</taxon>
        <taxon>Mogibacterium</taxon>
    </lineage>
</organism>
<reference evidence="2 3" key="1">
    <citation type="submission" date="2019-08" db="EMBL/GenBank/DDBJ databases">
        <title>In-depth cultivation of the pig gut microbiome towards novel bacterial diversity and tailored functional studies.</title>
        <authorList>
            <person name="Wylensek D."/>
            <person name="Hitch T.C.A."/>
            <person name="Clavel T."/>
        </authorList>
    </citation>
    <scope>NUCLEOTIDE SEQUENCE [LARGE SCALE GENOMIC DNA]</scope>
    <source>
        <strain evidence="2 3">WCA-MUC-591-APC-4B</strain>
    </source>
</reference>
<feature type="domain" description="T-Q ester bond containing" evidence="1">
    <location>
        <begin position="129"/>
        <end position="249"/>
    </location>
</feature>
<proteinExistence type="predicted"/>
<dbReference type="Proteomes" id="UP000469424">
    <property type="component" value="Unassembled WGS sequence"/>
</dbReference>
<dbReference type="RefSeq" id="WP_154553517.1">
    <property type="nucleotide sequence ID" value="NZ_VUNA01000001.1"/>
</dbReference>
<dbReference type="AlphaFoldDB" id="A0A6N7X5U9"/>
<name>A0A6N7X5U9_9FIRM</name>